<dbReference type="NCBIfam" id="NF033493">
    <property type="entry name" value="MetS_like_NSS"/>
    <property type="match status" value="1"/>
</dbReference>
<dbReference type="Pfam" id="PF16951">
    <property type="entry name" value="MaAIMP_sms"/>
    <property type="match status" value="1"/>
</dbReference>
<dbReference type="Proteomes" id="UP000295748">
    <property type="component" value="Chromosome"/>
</dbReference>
<feature type="compositionally biased region" description="Basic and acidic residues" evidence="1">
    <location>
        <begin position="45"/>
        <end position="55"/>
    </location>
</feature>
<keyword evidence="2" id="KW-0472">Membrane</keyword>
<feature type="region of interest" description="Disordered" evidence="1">
    <location>
        <begin position="32"/>
        <end position="55"/>
    </location>
</feature>
<dbReference type="EMBL" id="CP038266">
    <property type="protein sequence ID" value="QBR88512.1"/>
    <property type="molecule type" value="Genomic_DNA"/>
</dbReference>
<organism evidence="3 4">
    <name type="scientific">Microbacterium wangchenii</name>
    <dbReference type="NCBI Taxonomy" id="2541726"/>
    <lineage>
        <taxon>Bacteria</taxon>
        <taxon>Bacillati</taxon>
        <taxon>Actinomycetota</taxon>
        <taxon>Actinomycetes</taxon>
        <taxon>Micrococcales</taxon>
        <taxon>Microbacteriaceae</taxon>
        <taxon>Microbacterium</taxon>
    </lineage>
</organism>
<reference evidence="3 4" key="1">
    <citation type="submission" date="2019-03" db="EMBL/GenBank/DDBJ databases">
        <authorList>
            <person name="Dong K."/>
        </authorList>
    </citation>
    <scope>NUCLEOTIDE SEQUENCE [LARGE SCALE GENOMIC DNA]</scope>
    <source>
        <strain evidence="4">dk512</strain>
    </source>
</reference>
<evidence type="ECO:0000256" key="2">
    <source>
        <dbReference type="SAM" id="Phobius"/>
    </source>
</evidence>
<evidence type="ECO:0000313" key="3">
    <source>
        <dbReference type="EMBL" id="QBR88512.1"/>
    </source>
</evidence>
<name>A0ABX5STC0_9MICO</name>
<gene>
    <name evidence="3" type="ORF">E4K62_07320</name>
</gene>
<protein>
    <submittedName>
        <fullName evidence="3">Methionine/alanine import family NSS transporter small subunit</fullName>
    </submittedName>
</protein>
<keyword evidence="2" id="KW-1133">Transmembrane helix</keyword>
<proteinExistence type="predicted"/>
<keyword evidence="2" id="KW-0812">Transmembrane</keyword>
<dbReference type="InterPro" id="IPR031596">
    <property type="entry name" value="MaAIMP_sms"/>
</dbReference>
<evidence type="ECO:0000313" key="4">
    <source>
        <dbReference type="Proteomes" id="UP000295748"/>
    </source>
</evidence>
<sequence>MTALAIVFLALAIVILWGGLVASILYLRARPERADYPPGGEDDERPAHAIIERDT</sequence>
<dbReference type="RefSeq" id="WP_135065539.1">
    <property type="nucleotide sequence ID" value="NZ_CP038266.1"/>
</dbReference>
<evidence type="ECO:0000256" key="1">
    <source>
        <dbReference type="SAM" id="MobiDB-lite"/>
    </source>
</evidence>
<keyword evidence="4" id="KW-1185">Reference proteome</keyword>
<feature type="transmembrane region" description="Helical" evidence="2">
    <location>
        <begin position="6"/>
        <end position="27"/>
    </location>
</feature>
<accession>A0ABX5STC0</accession>